<accession>A0A0P1F0V2</accession>
<evidence type="ECO:0000256" key="2">
    <source>
        <dbReference type="SAM" id="SignalP"/>
    </source>
</evidence>
<dbReference type="Gene3D" id="1.10.101.10">
    <property type="entry name" value="PGBD-like superfamily/PGBD"/>
    <property type="match status" value="1"/>
</dbReference>
<dbReference type="AlphaFoldDB" id="A0A0P1F0V2"/>
<evidence type="ECO:0000256" key="1">
    <source>
        <dbReference type="SAM" id="MobiDB-lite"/>
    </source>
</evidence>
<feature type="domain" description="Peptidoglycan binding-like" evidence="3">
    <location>
        <begin position="154"/>
        <end position="208"/>
    </location>
</feature>
<dbReference type="InterPro" id="IPR009003">
    <property type="entry name" value="Peptidase_S1_PA"/>
</dbReference>
<feature type="region of interest" description="Disordered" evidence="1">
    <location>
        <begin position="105"/>
        <end position="140"/>
    </location>
</feature>
<proteinExistence type="predicted"/>
<dbReference type="SUPFAM" id="SSF50494">
    <property type="entry name" value="Trypsin-like serine proteases"/>
    <property type="match status" value="1"/>
</dbReference>
<dbReference type="STRING" id="266809.PM03_11145"/>
<dbReference type="Pfam" id="PF13365">
    <property type="entry name" value="Trypsin_2"/>
    <property type="match status" value="1"/>
</dbReference>
<dbReference type="EMBL" id="CYRX01000031">
    <property type="protein sequence ID" value="CUH61095.1"/>
    <property type="molecule type" value="Genomic_DNA"/>
</dbReference>
<feature type="chain" id="PRO_5006062144" evidence="2">
    <location>
        <begin position="24"/>
        <end position="577"/>
    </location>
</feature>
<evidence type="ECO:0000313" key="5">
    <source>
        <dbReference type="Proteomes" id="UP000051298"/>
    </source>
</evidence>
<dbReference type="InterPro" id="IPR036365">
    <property type="entry name" value="PGBD-like_sf"/>
</dbReference>
<protein>
    <submittedName>
        <fullName evidence="4">Putative peptidoglycan binding domain protein</fullName>
    </submittedName>
</protein>
<evidence type="ECO:0000313" key="4">
    <source>
        <dbReference type="EMBL" id="CUH61095.1"/>
    </source>
</evidence>
<feature type="signal peptide" evidence="2">
    <location>
        <begin position="1"/>
        <end position="23"/>
    </location>
</feature>
<dbReference type="Gene3D" id="2.40.10.120">
    <property type="match status" value="1"/>
</dbReference>
<dbReference type="eggNOG" id="COG0265">
    <property type="taxonomic scope" value="Bacteria"/>
</dbReference>
<dbReference type="RefSeq" id="WP_058123920.1">
    <property type="nucleotide sequence ID" value="NZ_CYRX01000031.1"/>
</dbReference>
<organism evidence="4 5">
    <name type="scientific">Thalassobacter stenotrophicus</name>
    <dbReference type="NCBI Taxonomy" id="266809"/>
    <lineage>
        <taxon>Bacteria</taxon>
        <taxon>Pseudomonadati</taxon>
        <taxon>Pseudomonadota</taxon>
        <taxon>Alphaproteobacteria</taxon>
        <taxon>Rhodobacterales</taxon>
        <taxon>Roseobacteraceae</taxon>
        <taxon>Thalassobacter</taxon>
    </lineage>
</organism>
<keyword evidence="2" id="KW-0732">Signal</keyword>
<dbReference type="eggNOG" id="COG3409">
    <property type="taxonomic scope" value="Bacteria"/>
</dbReference>
<gene>
    <name evidence="4" type="ORF">THS5294_02395</name>
</gene>
<name>A0A0P1F0V2_9RHOB</name>
<dbReference type="SUPFAM" id="SSF47090">
    <property type="entry name" value="PGBD-like"/>
    <property type="match status" value="1"/>
</dbReference>
<evidence type="ECO:0000259" key="3">
    <source>
        <dbReference type="Pfam" id="PF01471"/>
    </source>
</evidence>
<dbReference type="InterPro" id="IPR036366">
    <property type="entry name" value="PGBDSf"/>
</dbReference>
<reference evidence="4 5" key="1">
    <citation type="submission" date="2015-09" db="EMBL/GenBank/DDBJ databases">
        <authorList>
            <consortium name="Swine Surveillance"/>
        </authorList>
    </citation>
    <scope>NUCLEOTIDE SEQUENCE [LARGE SCALE GENOMIC DNA]</scope>
    <source>
        <strain evidence="4 5">CECT 5294</strain>
    </source>
</reference>
<sequence>MTRRLLNVFFVIFMGFFAPAALAQQSTWVQIESHPTLAEAQDRARAYETLVPDLNGFAAPSGWYSLALGPFDAATAQTTLRQLRANGLIPRDSFIADGRGFGAQFWPEGGRNDSQQAQVATPSPTAPAIAPPGSPSPSDETVAEARASERLLTRPQREDLQTALQWFGFYTAAIDGAFGPGTRRSMQLWQDDQGQEPTGILTTAQRSQLLEQYAAALATLGLEVLRDDIAGVQIEAPLGLVQFDRYEAPFAHYEARDDSGVRMILISQAGDRGTVSGLYDILQTLDVVPPNGPRSKGRDGFILRGEGPALTSETHVRLRNGHVHGFMLIWPPEQAETIARVLPKMEASLRSIGPAMDPAQGYDATRQDVDLVSGLDVRRPLKSRSGFFVDAAGRVLTSAEMANGCGRLTINQQHPAEVIFADDTIALLAPQERLAPVAVAAFARTPGRLRSSVSVAGFPYEGILGAASLTFGTLEDLRGLTGDEALLRLSMVAQPGDTGGPVFDETGAVTGVLLADTSATRTLPQDVAFARKAGDITVTLLSQGVSPAISSATEALAPQDLTTRAADMTVLVSCWEQ</sequence>
<dbReference type="Pfam" id="PF01471">
    <property type="entry name" value="PG_binding_1"/>
    <property type="match status" value="1"/>
</dbReference>
<dbReference type="Proteomes" id="UP000051298">
    <property type="component" value="Unassembled WGS sequence"/>
</dbReference>
<dbReference type="InterPro" id="IPR002477">
    <property type="entry name" value="Peptidoglycan-bd-like"/>
</dbReference>